<dbReference type="InterPro" id="IPR021426">
    <property type="entry name" value="DUF3073"/>
</dbReference>
<name>A0A1H1N1C3_9MICO</name>
<organism evidence="1 2">
    <name type="scientific">Agrococcus carbonis</name>
    <dbReference type="NCBI Taxonomy" id="684552"/>
    <lineage>
        <taxon>Bacteria</taxon>
        <taxon>Bacillati</taxon>
        <taxon>Actinomycetota</taxon>
        <taxon>Actinomycetes</taxon>
        <taxon>Micrococcales</taxon>
        <taxon>Microbacteriaceae</taxon>
        <taxon>Agrococcus</taxon>
    </lineage>
</organism>
<dbReference type="STRING" id="684552.SAMN04489719_1146"/>
<dbReference type="OrthoDB" id="3217921at2"/>
<sequence>MGRGRQKAKHTKLARELKSFSPDINYNALQAELGSRSGDPEVDKWADYAEYQPEGDDYADEYQTGRTA</sequence>
<protein>
    <recommendedName>
        <fullName evidence="3">DUF3073 domain-containing protein</fullName>
    </recommendedName>
</protein>
<evidence type="ECO:0000313" key="1">
    <source>
        <dbReference type="EMBL" id="SDR92921.1"/>
    </source>
</evidence>
<accession>A0A1H1N1C3</accession>
<gene>
    <name evidence="1" type="ORF">SAMN04489719_1146</name>
</gene>
<evidence type="ECO:0008006" key="3">
    <source>
        <dbReference type="Google" id="ProtNLM"/>
    </source>
</evidence>
<evidence type="ECO:0000313" key="2">
    <source>
        <dbReference type="Proteomes" id="UP000199649"/>
    </source>
</evidence>
<dbReference type="Proteomes" id="UP000199649">
    <property type="component" value="Chromosome I"/>
</dbReference>
<dbReference type="Pfam" id="PF11273">
    <property type="entry name" value="DUF3073"/>
    <property type="match status" value="1"/>
</dbReference>
<keyword evidence="2" id="KW-1185">Reference proteome</keyword>
<dbReference type="RefSeq" id="WP_092666115.1">
    <property type="nucleotide sequence ID" value="NZ_LT629734.1"/>
</dbReference>
<proteinExistence type="predicted"/>
<reference evidence="2" key="1">
    <citation type="submission" date="2016-10" db="EMBL/GenBank/DDBJ databases">
        <authorList>
            <person name="Varghese N."/>
            <person name="Submissions S."/>
        </authorList>
    </citation>
    <scope>NUCLEOTIDE SEQUENCE [LARGE SCALE GENOMIC DNA]</scope>
    <source>
        <strain evidence="2">DSM 22965</strain>
    </source>
</reference>
<dbReference type="AlphaFoldDB" id="A0A1H1N1C3"/>
<dbReference type="EMBL" id="LT629734">
    <property type="protein sequence ID" value="SDR92921.1"/>
    <property type="molecule type" value="Genomic_DNA"/>
</dbReference>